<dbReference type="InterPro" id="IPR007712">
    <property type="entry name" value="RelE/ParE_toxin"/>
</dbReference>
<accession>A0A927BZY5</accession>
<dbReference type="Gene3D" id="3.30.2310.20">
    <property type="entry name" value="RelE-like"/>
    <property type="match status" value="1"/>
</dbReference>
<comment type="similarity">
    <text evidence="1">Belongs to the RelE toxin family.</text>
</comment>
<reference evidence="3" key="1">
    <citation type="submission" date="2020-09" db="EMBL/GenBank/DDBJ databases">
        <authorList>
            <person name="Yoon J.-W."/>
        </authorList>
    </citation>
    <scope>NUCLEOTIDE SEQUENCE</scope>
    <source>
        <strain evidence="3">KMU-158</strain>
    </source>
</reference>
<dbReference type="Pfam" id="PF05016">
    <property type="entry name" value="ParE_toxin"/>
    <property type="match status" value="1"/>
</dbReference>
<gene>
    <name evidence="3" type="ORF">IB286_06730</name>
</gene>
<keyword evidence="4" id="KW-1185">Reference proteome</keyword>
<evidence type="ECO:0000256" key="1">
    <source>
        <dbReference type="ARBA" id="ARBA00006226"/>
    </source>
</evidence>
<sequence length="101" mass="11585">MAEVIWTEPALQELDDLAEYIALDNPAAASELVQKVFKKVERLAKFPQSGRMPPELPSSVYRELVLPPCRIFYREEGARVFIIHILREEQQLRAYLLEGGS</sequence>
<dbReference type="Proteomes" id="UP000610558">
    <property type="component" value="Unassembled WGS sequence"/>
</dbReference>
<dbReference type="RefSeq" id="WP_190763827.1">
    <property type="nucleotide sequence ID" value="NZ_JACXLD010000003.1"/>
</dbReference>
<comment type="caution">
    <text evidence="3">The sequence shown here is derived from an EMBL/GenBank/DDBJ whole genome shotgun (WGS) entry which is preliminary data.</text>
</comment>
<evidence type="ECO:0000313" key="3">
    <source>
        <dbReference type="EMBL" id="MBD2858703.1"/>
    </source>
</evidence>
<evidence type="ECO:0000313" key="4">
    <source>
        <dbReference type="Proteomes" id="UP000610558"/>
    </source>
</evidence>
<keyword evidence="2" id="KW-1277">Toxin-antitoxin system</keyword>
<dbReference type="EMBL" id="JACXLD010000003">
    <property type="protein sequence ID" value="MBD2858703.1"/>
    <property type="molecule type" value="Genomic_DNA"/>
</dbReference>
<dbReference type="InterPro" id="IPR035093">
    <property type="entry name" value="RelE/ParE_toxin_dom_sf"/>
</dbReference>
<proteinExistence type="inferred from homology"/>
<dbReference type="AlphaFoldDB" id="A0A927BZY5"/>
<dbReference type="PANTHER" id="PTHR33755:SF5">
    <property type="entry name" value="TYPE II TOXIN-ANTITOXIN SYSTEM RELE_PARE FAMILY TOXIN"/>
    <property type="match status" value="1"/>
</dbReference>
<name>A0A927BZY5_9GAMM</name>
<dbReference type="PANTHER" id="PTHR33755">
    <property type="entry name" value="TOXIN PARE1-RELATED"/>
    <property type="match status" value="1"/>
</dbReference>
<protein>
    <submittedName>
        <fullName evidence="3">Type II toxin-antitoxin system RelE/ParE family toxin</fullName>
    </submittedName>
</protein>
<dbReference type="InterPro" id="IPR051803">
    <property type="entry name" value="TA_system_RelE-like_toxin"/>
</dbReference>
<evidence type="ECO:0000256" key="2">
    <source>
        <dbReference type="ARBA" id="ARBA00022649"/>
    </source>
</evidence>
<organism evidence="3 4">
    <name type="scientific">Spongiibacter pelagi</name>
    <dbReference type="NCBI Taxonomy" id="2760804"/>
    <lineage>
        <taxon>Bacteria</taxon>
        <taxon>Pseudomonadati</taxon>
        <taxon>Pseudomonadota</taxon>
        <taxon>Gammaproteobacteria</taxon>
        <taxon>Cellvibrionales</taxon>
        <taxon>Spongiibacteraceae</taxon>
        <taxon>Spongiibacter</taxon>
    </lineage>
</organism>